<dbReference type="EMBL" id="CAJZBQ010000040">
    <property type="protein sequence ID" value="CAG9326561.1"/>
    <property type="molecule type" value="Genomic_DNA"/>
</dbReference>
<comment type="caution">
    <text evidence="2">The sequence shown here is derived from an EMBL/GenBank/DDBJ whole genome shotgun (WGS) entry which is preliminary data.</text>
</comment>
<dbReference type="Proteomes" id="UP001162131">
    <property type="component" value="Unassembled WGS sequence"/>
</dbReference>
<gene>
    <name evidence="2" type="ORF">BSTOLATCC_MIC40986</name>
</gene>
<accession>A0AAU9JET7</accession>
<reference evidence="2" key="1">
    <citation type="submission" date="2021-09" db="EMBL/GenBank/DDBJ databases">
        <authorList>
            <consortium name="AG Swart"/>
            <person name="Singh M."/>
            <person name="Singh A."/>
            <person name="Seah K."/>
            <person name="Emmerich C."/>
        </authorList>
    </citation>
    <scope>NUCLEOTIDE SEQUENCE</scope>
    <source>
        <strain evidence="2">ATCC30299</strain>
    </source>
</reference>
<name>A0AAU9JET7_9CILI</name>
<sequence>MKQNLKPKFHSPIRNSSPSAEALSTTLGKDSYHWSFSKADRFMHRKNATTPDFIVPPTSLSKRSTSFGFGRRWEPKNEKGRDSPPPTAYNPPSSFTMNSRTVNFSAGTVAERTPIKTKFVPGPGTYNVSLPIGENSPKFTFRPRIQLKEKYLVPPPGTYNPSFKVIERSNFSKIGFGFGDRGKIQSRDENPGPGTYDLPGIFTRTNSKFFAPIRNQTPLAKKSNDDSF</sequence>
<dbReference type="PANTHER" id="PTHR21580">
    <property type="entry name" value="SHIPPO-1-RELATED"/>
    <property type="match status" value="1"/>
</dbReference>
<evidence type="ECO:0000313" key="2">
    <source>
        <dbReference type="EMBL" id="CAG9326561.1"/>
    </source>
</evidence>
<feature type="compositionally biased region" description="Basic residues" evidence="1">
    <location>
        <begin position="1"/>
        <end position="11"/>
    </location>
</feature>
<dbReference type="InterPro" id="IPR051291">
    <property type="entry name" value="CIMAP"/>
</dbReference>
<feature type="compositionally biased region" description="Basic and acidic residues" evidence="1">
    <location>
        <begin position="71"/>
        <end position="82"/>
    </location>
</feature>
<evidence type="ECO:0000256" key="1">
    <source>
        <dbReference type="SAM" id="MobiDB-lite"/>
    </source>
</evidence>
<keyword evidence="3" id="KW-1185">Reference proteome</keyword>
<dbReference type="InterPro" id="IPR010736">
    <property type="entry name" value="SHIPPO-rpt"/>
</dbReference>
<evidence type="ECO:0000313" key="3">
    <source>
        <dbReference type="Proteomes" id="UP001162131"/>
    </source>
</evidence>
<feature type="compositionally biased region" description="Polar residues" evidence="1">
    <location>
        <begin position="13"/>
        <end position="24"/>
    </location>
</feature>
<dbReference type="Pfam" id="PF07004">
    <property type="entry name" value="SHIPPO-rpt"/>
    <property type="match status" value="3"/>
</dbReference>
<protein>
    <submittedName>
        <fullName evidence="2">Uncharacterized protein</fullName>
    </submittedName>
</protein>
<proteinExistence type="predicted"/>
<feature type="region of interest" description="Disordered" evidence="1">
    <location>
        <begin position="49"/>
        <end position="96"/>
    </location>
</feature>
<dbReference type="AlphaFoldDB" id="A0AAU9JET7"/>
<feature type="compositionally biased region" description="Polar residues" evidence="1">
    <location>
        <begin position="58"/>
        <end position="67"/>
    </location>
</feature>
<feature type="region of interest" description="Disordered" evidence="1">
    <location>
        <begin position="1"/>
        <end position="24"/>
    </location>
</feature>
<organism evidence="2 3">
    <name type="scientific">Blepharisma stoltei</name>
    <dbReference type="NCBI Taxonomy" id="1481888"/>
    <lineage>
        <taxon>Eukaryota</taxon>
        <taxon>Sar</taxon>
        <taxon>Alveolata</taxon>
        <taxon>Ciliophora</taxon>
        <taxon>Postciliodesmatophora</taxon>
        <taxon>Heterotrichea</taxon>
        <taxon>Heterotrichida</taxon>
        <taxon>Blepharismidae</taxon>
        <taxon>Blepharisma</taxon>
    </lineage>
</organism>